<keyword evidence="4" id="KW-1185">Reference proteome</keyword>
<dbReference type="Gene3D" id="2.60.40.150">
    <property type="entry name" value="C2 domain"/>
    <property type="match status" value="1"/>
</dbReference>
<organism evidence="3 4">
    <name type="scientific">Parasponia andersonii</name>
    <name type="common">Sponia andersonii</name>
    <dbReference type="NCBI Taxonomy" id="3476"/>
    <lineage>
        <taxon>Eukaryota</taxon>
        <taxon>Viridiplantae</taxon>
        <taxon>Streptophyta</taxon>
        <taxon>Embryophyta</taxon>
        <taxon>Tracheophyta</taxon>
        <taxon>Spermatophyta</taxon>
        <taxon>Magnoliopsida</taxon>
        <taxon>eudicotyledons</taxon>
        <taxon>Gunneridae</taxon>
        <taxon>Pentapetalae</taxon>
        <taxon>rosids</taxon>
        <taxon>fabids</taxon>
        <taxon>Rosales</taxon>
        <taxon>Cannabaceae</taxon>
        <taxon>Parasponia</taxon>
    </lineage>
</organism>
<dbReference type="PANTHER" id="PTHR31425">
    <property type="entry name" value="PHOSPHORIBOSYLANTHRANILATE TRANSFERASE ISOFORM 1"/>
    <property type="match status" value="1"/>
</dbReference>
<evidence type="ECO:0000259" key="2">
    <source>
        <dbReference type="PROSITE" id="PS50004"/>
    </source>
</evidence>
<reference evidence="4" key="1">
    <citation type="submission" date="2016-06" db="EMBL/GenBank/DDBJ databases">
        <title>Parallel loss of symbiosis genes in relatives of nitrogen-fixing non-legume Parasponia.</title>
        <authorList>
            <person name="Van Velzen R."/>
            <person name="Holmer R."/>
            <person name="Bu F."/>
            <person name="Rutten L."/>
            <person name="Van Zeijl A."/>
            <person name="Liu W."/>
            <person name="Santuari L."/>
            <person name="Cao Q."/>
            <person name="Sharma T."/>
            <person name="Shen D."/>
            <person name="Roswanjaya Y."/>
            <person name="Wardhani T."/>
            <person name="Kalhor M.S."/>
            <person name="Jansen J."/>
            <person name="Van den Hoogen J."/>
            <person name="Gungor B."/>
            <person name="Hartog M."/>
            <person name="Hontelez J."/>
            <person name="Verver J."/>
            <person name="Yang W.-C."/>
            <person name="Schijlen E."/>
            <person name="Repin R."/>
            <person name="Schilthuizen M."/>
            <person name="Schranz E."/>
            <person name="Heidstra R."/>
            <person name="Miyata K."/>
            <person name="Fedorova E."/>
            <person name="Kohlen W."/>
            <person name="Bisseling T."/>
            <person name="Smit S."/>
            <person name="Geurts R."/>
        </authorList>
    </citation>
    <scope>NUCLEOTIDE SEQUENCE [LARGE SCALE GENOMIC DNA]</scope>
    <source>
        <strain evidence="4">cv. WU1-14</strain>
    </source>
</reference>
<feature type="compositionally biased region" description="Low complexity" evidence="1">
    <location>
        <begin position="167"/>
        <end position="194"/>
    </location>
</feature>
<evidence type="ECO:0000256" key="1">
    <source>
        <dbReference type="SAM" id="MobiDB-lite"/>
    </source>
</evidence>
<dbReference type="OrthoDB" id="67700at2759"/>
<dbReference type="Pfam" id="PF00168">
    <property type="entry name" value="C2"/>
    <property type="match status" value="1"/>
</dbReference>
<dbReference type="Proteomes" id="UP000237105">
    <property type="component" value="Unassembled WGS sequence"/>
</dbReference>
<protein>
    <submittedName>
        <fullName evidence="3">C2 domain containing protein</fullName>
    </submittedName>
</protein>
<dbReference type="SUPFAM" id="SSF49562">
    <property type="entry name" value="C2 domain (Calcium/lipid-binding domain, CaLB)"/>
    <property type="match status" value="1"/>
</dbReference>
<proteinExistence type="predicted"/>
<dbReference type="EMBL" id="JXTB01000266">
    <property type="protein sequence ID" value="PON49139.1"/>
    <property type="molecule type" value="Genomic_DNA"/>
</dbReference>
<name>A0A2P5BK27_PARAD</name>
<comment type="caution">
    <text evidence="3">The sequence shown here is derived from an EMBL/GenBank/DDBJ whole genome shotgun (WGS) entry which is preliminary data.</text>
</comment>
<feature type="region of interest" description="Disordered" evidence="1">
    <location>
        <begin position="140"/>
        <end position="201"/>
    </location>
</feature>
<gene>
    <name evidence="3" type="ORF">PanWU01x14_232250</name>
</gene>
<evidence type="ECO:0000313" key="3">
    <source>
        <dbReference type="EMBL" id="PON49139.1"/>
    </source>
</evidence>
<feature type="non-terminal residue" evidence="3">
    <location>
        <position position="201"/>
    </location>
</feature>
<feature type="domain" description="C2" evidence="2">
    <location>
        <begin position="1"/>
        <end position="110"/>
    </location>
</feature>
<dbReference type="PROSITE" id="PS50004">
    <property type="entry name" value="C2"/>
    <property type="match status" value="1"/>
</dbReference>
<evidence type="ECO:0000313" key="4">
    <source>
        <dbReference type="Proteomes" id="UP000237105"/>
    </source>
</evidence>
<dbReference type="PANTHER" id="PTHR31425:SF35">
    <property type="entry name" value="MULTIPLE C2 DOMAIN AND TRANSMEMBRANE REGION PROTEIN 16"/>
    <property type="match status" value="1"/>
</dbReference>
<dbReference type="InterPro" id="IPR000008">
    <property type="entry name" value="C2_dom"/>
</dbReference>
<dbReference type="SMART" id="SM00239">
    <property type="entry name" value="C2"/>
    <property type="match status" value="1"/>
</dbReference>
<dbReference type="InterPro" id="IPR035892">
    <property type="entry name" value="C2_domain_sf"/>
</dbReference>
<sequence length="201" mass="22139">MATVEKLIVEVVDARNLSPKDGHGTSSPYVTADYYGQRKRTQTVIRDLNPTWNKVLEFNAGKPSEVFEDVLEINVFHDKNHGPTTRNNFLGRLRLNSAQFVKKGEEALVYLPLEKKHLFSFIQGDIGLKIYYADEVVPPPPEESNSAATEEKAAPSPSTEPPPAEPPSESAKPMEEPPAGQPEEAAPAHELPPANEEDGNQ</sequence>
<accession>A0A2P5BK27</accession>
<dbReference type="AlphaFoldDB" id="A0A2P5BK27"/>
<dbReference type="InterPro" id="IPR047259">
    <property type="entry name" value="QUIRKY-like"/>
</dbReference>